<organism evidence="2 3">
    <name type="scientific">Halobacillus mangrovi</name>
    <dbReference type="NCBI Taxonomy" id="402384"/>
    <lineage>
        <taxon>Bacteria</taxon>
        <taxon>Bacillati</taxon>
        <taxon>Bacillota</taxon>
        <taxon>Bacilli</taxon>
        <taxon>Bacillales</taxon>
        <taxon>Bacillaceae</taxon>
        <taxon>Halobacillus</taxon>
    </lineage>
</organism>
<evidence type="ECO:0000256" key="1">
    <source>
        <dbReference type="SAM" id="Phobius"/>
    </source>
</evidence>
<keyword evidence="1" id="KW-1133">Transmembrane helix</keyword>
<name>A0A1W5ZX56_9BACI</name>
<keyword evidence="1" id="KW-0812">Transmembrane</keyword>
<gene>
    <name evidence="2" type="ORF">HM131_13780</name>
</gene>
<reference evidence="2 3" key="1">
    <citation type="submission" date="2017-04" db="EMBL/GenBank/DDBJ databases">
        <title>The whole genome sequencing and assembly of Halobacillus mangrovi strain.</title>
        <authorList>
            <person name="Lee S.-J."/>
            <person name="Park M.-K."/>
            <person name="Kim J.-Y."/>
            <person name="Lee Y.-J."/>
            <person name="Yi H."/>
            <person name="Bahn Y.-S."/>
            <person name="Kim J.F."/>
            <person name="Lee D.-W."/>
        </authorList>
    </citation>
    <scope>NUCLEOTIDE SEQUENCE [LARGE SCALE GENOMIC DNA]</scope>
    <source>
        <strain evidence="2 3">KTB 131</strain>
    </source>
</reference>
<dbReference type="EMBL" id="CP020772">
    <property type="protein sequence ID" value="ARI77853.1"/>
    <property type="molecule type" value="Genomic_DNA"/>
</dbReference>
<proteinExistence type="predicted"/>
<accession>A0A1W5ZX56</accession>
<evidence type="ECO:0000313" key="3">
    <source>
        <dbReference type="Proteomes" id="UP000192527"/>
    </source>
</evidence>
<feature type="transmembrane region" description="Helical" evidence="1">
    <location>
        <begin position="42"/>
        <end position="63"/>
    </location>
</feature>
<dbReference type="RefSeq" id="WP_085030314.1">
    <property type="nucleotide sequence ID" value="NZ_CP020772.1"/>
</dbReference>
<feature type="transmembrane region" description="Helical" evidence="1">
    <location>
        <begin position="75"/>
        <end position="95"/>
    </location>
</feature>
<protein>
    <submittedName>
        <fullName evidence="2">Uncharacterized protein</fullName>
    </submittedName>
</protein>
<sequence>MIKERGLYTIKRLIEFLKEKLEVIRGDFIEGIKHFRIMWWLWKFKVIISTVIIFSIITGIYLIELTGESPEYVSGYFLGISGIILFLTWLFSKRVKQLIPKQEVKKFLFICLTTLAPFILVGIVYLILKVIDYPLP</sequence>
<dbReference type="AlphaFoldDB" id="A0A1W5ZX56"/>
<feature type="transmembrane region" description="Helical" evidence="1">
    <location>
        <begin position="107"/>
        <end position="128"/>
    </location>
</feature>
<keyword evidence="3" id="KW-1185">Reference proteome</keyword>
<keyword evidence="1" id="KW-0472">Membrane</keyword>
<evidence type="ECO:0000313" key="2">
    <source>
        <dbReference type="EMBL" id="ARI77853.1"/>
    </source>
</evidence>
<dbReference type="Proteomes" id="UP000192527">
    <property type="component" value="Chromosome"/>
</dbReference>
<dbReference type="KEGG" id="hmn:HM131_13780"/>